<accession>A0AAV6S9F5</accession>
<reference evidence="1 2" key="1">
    <citation type="journal article" date="2021" name="Sci. Rep.">
        <title>Chromosome anchoring in Senegalese sole (Solea senegalensis) reveals sex-associated markers and genome rearrangements in flatfish.</title>
        <authorList>
            <person name="Guerrero-Cozar I."/>
            <person name="Gomez-Garrido J."/>
            <person name="Berbel C."/>
            <person name="Martinez-Blanch J.F."/>
            <person name="Alioto T."/>
            <person name="Claros M.G."/>
            <person name="Gagnaire P.A."/>
            <person name="Manchado M."/>
        </authorList>
    </citation>
    <scope>NUCLEOTIDE SEQUENCE [LARGE SCALE GENOMIC DNA]</scope>
    <source>
        <strain evidence="1">Sse05_10M</strain>
    </source>
</reference>
<organism evidence="1 2">
    <name type="scientific">Solea senegalensis</name>
    <name type="common">Senegalese sole</name>
    <dbReference type="NCBI Taxonomy" id="28829"/>
    <lineage>
        <taxon>Eukaryota</taxon>
        <taxon>Metazoa</taxon>
        <taxon>Chordata</taxon>
        <taxon>Craniata</taxon>
        <taxon>Vertebrata</taxon>
        <taxon>Euteleostomi</taxon>
        <taxon>Actinopterygii</taxon>
        <taxon>Neopterygii</taxon>
        <taxon>Teleostei</taxon>
        <taxon>Neoteleostei</taxon>
        <taxon>Acanthomorphata</taxon>
        <taxon>Carangaria</taxon>
        <taxon>Pleuronectiformes</taxon>
        <taxon>Pleuronectoidei</taxon>
        <taxon>Soleidae</taxon>
        <taxon>Solea</taxon>
    </lineage>
</organism>
<gene>
    <name evidence="1" type="ORF">JOB18_007366</name>
</gene>
<evidence type="ECO:0000313" key="1">
    <source>
        <dbReference type="EMBL" id="KAG7513420.1"/>
    </source>
</evidence>
<dbReference type="Proteomes" id="UP000693946">
    <property type="component" value="Linkage Group LG14"/>
</dbReference>
<keyword evidence="2" id="KW-1185">Reference proteome</keyword>
<protein>
    <submittedName>
        <fullName evidence="1">Uncharacterized protein</fullName>
    </submittedName>
</protein>
<name>A0AAV6S9F5_SOLSE</name>
<proteinExistence type="predicted"/>
<dbReference type="EMBL" id="JAGKHQ010000006">
    <property type="protein sequence ID" value="KAG7513420.1"/>
    <property type="molecule type" value="Genomic_DNA"/>
</dbReference>
<evidence type="ECO:0000313" key="2">
    <source>
        <dbReference type="Proteomes" id="UP000693946"/>
    </source>
</evidence>
<sequence length="79" mass="8823">MTLLSLLGTAAAGPVTHTHDSAAQKLLSHPFTLQQALTLHHERVMNPDWTQRDRLDLSLEKKEGHVSQLPTDCDLRLDT</sequence>
<dbReference type="AlphaFoldDB" id="A0AAV6S9F5"/>
<comment type="caution">
    <text evidence="1">The sequence shown here is derived from an EMBL/GenBank/DDBJ whole genome shotgun (WGS) entry which is preliminary data.</text>
</comment>